<dbReference type="SUPFAM" id="SSF161098">
    <property type="entry name" value="MetI-like"/>
    <property type="match status" value="1"/>
</dbReference>
<evidence type="ECO:0000256" key="6">
    <source>
        <dbReference type="ARBA" id="ARBA00023136"/>
    </source>
</evidence>
<keyword evidence="3" id="KW-1003">Cell membrane</keyword>
<feature type="transmembrane region" description="Helical" evidence="7">
    <location>
        <begin position="21"/>
        <end position="45"/>
    </location>
</feature>
<dbReference type="PROSITE" id="PS50928">
    <property type="entry name" value="ABC_TM1"/>
    <property type="match status" value="1"/>
</dbReference>
<evidence type="ECO:0000256" key="2">
    <source>
        <dbReference type="ARBA" id="ARBA00022448"/>
    </source>
</evidence>
<feature type="transmembrane region" description="Helical" evidence="7">
    <location>
        <begin position="82"/>
        <end position="104"/>
    </location>
</feature>
<accession>A0A1U7P114</accession>
<feature type="domain" description="ABC transmembrane type-1" evidence="8">
    <location>
        <begin position="78"/>
        <end position="295"/>
    </location>
</feature>
<dbReference type="CDD" id="cd06261">
    <property type="entry name" value="TM_PBP2"/>
    <property type="match status" value="1"/>
</dbReference>
<dbReference type="InterPro" id="IPR000515">
    <property type="entry name" value="MetI-like"/>
</dbReference>
<dbReference type="InterPro" id="IPR035906">
    <property type="entry name" value="MetI-like_sf"/>
</dbReference>
<comment type="caution">
    <text evidence="9">The sequence shown here is derived from an EMBL/GenBank/DDBJ whole genome shotgun (WGS) entry which is preliminary data.</text>
</comment>
<dbReference type="EMBL" id="MSTI01000053">
    <property type="protein sequence ID" value="OLV18863.1"/>
    <property type="molecule type" value="Genomic_DNA"/>
</dbReference>
<dbReference type="Gene3D" id="1.10.3720.10">
    <property type="entry name" value="MetI-like"/>
    <property type="match status" value="1"/>
</dbReference>
<organism evidence="9 10">
    <name type="scientific">Deinococcus marmoris</name>
    <dbReference type="NCBI Taxonomy" id="249408"/>
    <lineage>
        <taxon>Bacteria</taxon>
        <taxon>Thermotogati</taxon>
        <taxon>Deinococcota</taxon>
        <taxon>Deinococci</taxon>
        <taxon>Deinococcales</taxon>
        <taxon>Deinococcaceae</taxon>
        <taxon>Deinococcus</taxon>
    </lineage>
</organism>
<proteinExistence type="inferred from homology"/>
<gene>
    <name evidence="9" type="ORF">BOO71_0004552</name>
</gene>
<dbReference type="AlphaFoldDB" id="A0A1U7P114"/>
<keyword evidence="6 7" id="KW-0472">Membrane</keyword>
<name>A0A1U7P114_9DEIO</name>
<dbReference type="OrthoDB" id="9785347at2"/>
<dbReference type="RefSeq" id="WP_075831392.1">
    <property type="nucleotide sequence ID" value="NZ_MSTI01000053.1"/>
</dbReference>
<reference evidence="9 10" key="1">
    <citation type="submission" date="2017-01" db="EMBL/GenBank/DDBJ databases">
        <title>Genome Analysis of Deinococcus marmoris KOPRI26562.</title>
        <authorList>
            <person name="Kim J.H."/>
            <person name="Oh H.-M."/>
        </authorList>
    </citation>
    <scope>NUCLEOTIDE SEQUENCE [LARGE SCALE GENOMIC DNA]</scope>
    <source>
        <strain evidence="9 10">KOPRI26562</strain>
    </source>
</reference>
<evidence type="ECO:0000256" key="7">
    <source>
        <dbReference type="RuleBase" id="RU363032"/>
    </source>
</evidence>
<feature type="transmembrane region" description="Helical" evidence="7">
    <location>
        <begin position="220"/>
        <end position="240"/>
    </location>
</feature>
<evidence type="ECO:0000313" key="9">
    <source>
        <dbReference type="EMBL" id="OLV18863.1"/>
    </source>
</evidence>
<dbReference type="InterPro" id="IPR051393">
    <property type="entry name" value="ABC_transporter_permease"/>
</dbReference>
<feature type="transmembrane region" description="Helical" evidence="7">
    <location>
        <begin position="280"/>
        <end position="299"/>
    </location>
</feature>
<evidence type="ECO:0000313" key="10">
    <source>
        <dbReference type="Proteomes" id="UP000186607"/>
    </source>
</evidence>
<comment type="subcellular location">
    <subcellularLocation>
        <location evidence="1 7">Cell membrane</location>
        <topology evidence="1 7">Multi-pass membrane protein</topology>
    </subcellularLocation>
</comment>
<keyword evidence="4 7" id="KW-0812">Transmembrane</keyword>
<evidence type="ECO:0000256" key="3">
    <source>
        <dbReference type="ARBA" id="ARBA00022475"/>
    </source>
</evidence>
<feature type="transmembrane region" description="Helical" evidence="7">
    <location>
        <begin position="116"/>
        <end position="137"/>
    </location>
</feature>
<dbReference type="GO" id="GO:0055085">
    <property type="term" value="P:transmembrane transport"/>
    <property type="evidence" value="ECO:0007669"/>
    <property type="project" value="InterPro"/>
</dbReference>
<evidence type="ECO:0000256" key="1">
    <source>
        <dbReference type="ARBA" id="ARBA00004651"/>
    </source>
</evidence>
<dbReference type="PANTHER" id="PTHR30193:SF37">
    <property type="entry name" value="INNER MEMBRANE ABC TRANSPORTER PERMEASE PROTEIN YCJO"/>
    <property type="match status" value="1"/>
</dbReference>
<dbReference type="STRING" id="249408.BOO71_0004552"/>
<dbReference type="Proteomes" id="UP000186607">
    <property type="component" value="Unassembled WGS sequence"/>
</dbReference>
<protein>
    <submittedName>
        <fullName evidence="9">Binding-protein-dependent transport systems inner membrane component</fullName>
    </submittedName>
</protein>
<evidence type="ECO:0000256" key="4">
    <source>
        <dbReference type="ARBA" id="ARBA00022692"/>
    </source>
</evidence>
<dbReference type="Pfam" id="PF00528">
    <property type="entry name" value="BPD_transp_1"/>
    <property type="match status" value="1"/>
</dbReference>
<keyword evidence="2 7" id="KW-0813">Transport</keyword>
<keyword evidence="10" id="KW-1185">Reference proteome</keyword>
<evidence type="ECO:0000256" key="5">
    <source>
        <dbReference type="ARBA" id="ARBA00022989"/>
    </source>
</evidence>
<sequence>MQQTLKARPVQRREAADRRTLLATLAPYFLLFLIFGLLPILYSLYLGFHRWDGLSPIKSVGFQNYARVWTDPSFIKAVTNTLIIWLGSTVLTVTTAFVLAFLVNEYVVIWRTYFRMVFLLPLLVAPAVTAIIMRVLFSSDSGLINTFWGNLVGHPVYFDWFSSTVWIKPMIILMIVWRWTGWHFVIFLAGLQSVSGDLYEAARVDGATGRQVLARITIPLMLPTIAFSVITATIGGIQVFDEPFVLTNGTGGTDNAGLTLGMYLYNAAFRNFQFGLGSAVSYYVFILVAGFTLVYNALIRRSRENG</sequence>
<evidence type="ECO:0000259" key="8">
    <source>
        <dbReference type="PROSITE" id="PS50928"/>
    </source>
</evidence>
<keyword evidence="5 7" id="KW-1133">Transmembrane helix</keyword>
<dbReference type="PANTHER" id="PTHR30193">
    <property type="entry name" value="ABC TRANSPORTER PERMEASE PROTEIN"/>
    <property type="match status" value="1"/>
</dbReference>
<comment type="similarity">
    <text evidence="7">Belongs to the binding-protein-dependent transport system permease family.</text>
</comment>
<dbReference type="GO" id="GO:0005886">
    <property type="term" value="C:plasma membrane"/>
    <property type="evidence" value="ECO:0007669"/>
    <property type="project" value="UniProtKB-SubCell"/>
</dbReference>